<dbReference type="Pfam" id="PF13181">
    <property type="entry name" value="TPR_8"/>
    <property type="match status" value="2"/>
</dbReference>
<dbReference type="InterPro" id="IPR019734">
    <property type="entry name" value="TPR_rpt"/>
</dbReference>
<dbReference type="SUPFAM" id="SSF48452">
    <property type="entry name" value="TPR-like"/>
    <property type="match status" value="1"/>
</dbReference>
<proteinExistence type="predicted"/>
<reference evidence="3" key="1">
    <citation type="submission" date="2020-01" db="EMBL/GenBank/DDBJ databases">
        <authorList>
            <person name="Meier V. D."/>
            <person name="Meier V D."/>
        </authorList>
    </citation>
    <scope>NUCLEOTIDE SEQUENCE</scope>
    <source>
        <strain evidence="3">HLG_WM_MAG_05</strain>
    </source>
</reference>
<dbReference type="PANTHER" id="PTHR44943">
    <property type="entry name" value="CELLULOSE SYNTHASE OPERON PROTEIN C"/>
    <property type="match status" value="1"/>
</dbReference>
<keyword evidence="3" id="KW-0808">Transferase</keyword>
<dbReference type="Gene3D" id="1.25.40.10">
    <property type="entry name" value="Tetratricopeptide repeat domain"/>
    <property type="match status" value="1"/>
</dbReference>
<dbReference type="SMART" id="SM00028">
    <property type="entry name" value="TPR"/>
    <property type="match status" value="4"/>
</dbReference>
<dbReference type="PANTHER" id="PTHR44943:SF8">
    <property type="entry name" value="TPR REPEAT-CONTAINING PROTEIN MJ0263"/>
    <property type="match status" value="1"/>
</dbReference>
<sequence length="210" mass="24292">MSTFQLLLFLISAVVFYLFFKQLFSSSYPKRGVDFEAKKDDEQIGTITEKNKIFSEPEEQLSRIAQLLQMAHQAIHKKDYVEADKALTSANIIEPENQEVLLQHGFVLLMLARLEEAKEVYKALLTLNDNEDMAHVSLANVLHKLDENEEAKQHHLRAIELDKAYAPHHFNYANTLYDLNEKEEALKYYQSAFALDKELLEAKKMIETLS</sequence>
<gene>
    <name evidence="3" type="ORF">HELGO_WM4946</name>
</gene>
<name>A0A6S6TW17_9BACT</name>
<accession>A0A6S6TW17</accession>
<keyword evidence="1" id="KW-0677">Repeat</keyword>
<dbReference type="InterPro" id="IPR051685">
    <property type="entry name" value="Ycf3/AcsC/BcsC/TPR_MFPF"/>
</dbReference>
<dbReference type="AlphaFoldDB" id="A0A6S6TW17"/>
<evidence type="ECO:0000313" key="3">
    <source>
        <dbReference type="EMBL" id="CAA6818799.1"/>
    </source>
</evidence>
<protein>
    <submittedName>
        <fullName evidence="3">O-linked GlcNAc transferase</fullName>
    </submittedName>
</protein>
<evidence type="ECO:0000256" key="2">
    <source>
        <dbReference type="ARBA" id="ARBA00022803"/>
    </source>
</evidence>
<evidence type="ECO:0000256" key="1">
    <source>
        <dbReference type="ARBA" id="ARBA00022737"/>
    </source>
</evidence>
<dbReference type="InterPro" id="IPR011990">
    <property type="entry name" value="TPR-like_helical_dom_sf"/>
</dbReference>
<keyword evidence="2" id="KW-0802">TPR repeat</keyword>
<dbReference type="GO" id="GO:0016740">
    <property type="term" value="F:transferase activity"/>
    <property type="evidence" value="ECO:0007669"/>
    <property type="project" value="UniProtKB-KW"/>
</dbReference>
<organism evidence="3">
    <name type="scientific">uncultured Sulfurovum sp</name>
    <dbReference type="NCBI Taxonomy" id="269237"/>
    <lineage>
        <taxon>Bacteria</taxon>
        <taxon>Pseudomonadati</taxon>
        <taxon>Campylobacterota</taxon>
        <taxon>Epsilonproteobacteria</taxon>
        <taxon>Campylobacterales</taxon>
        <taxon>Sulfurovaceae</taxon>
        <taxon>Sulfurovum</taxon>
        <taxon>environmental samples</taxon>
    </lineage>
</organism>
<dbReference type="EMBL" id="CACVAU010000055">
    <property type="protein sequence ID" value="CAA6818799.1"/>
    <property type="molecule type" value="Genomic_DNA"/>
</dbReference>